<dbReference type="Gene3D" id="1.10.1040.10">
    <property type="entry name" value="N-(1-d-carboxylethyl)-l-norvaline Dehydrogenase, domain 2"/>
    <property type="match status" value="1"/>
</dbReference>
<evidence type="ECO:0000256" key="2">
    <source>
        <dbReference type="ARBA" id="ARBA00013014"/>
    </source>
</evidence>
<proteinExistence type="predicted"/>
<dbReference type="NCBIfam" id="NF005089">
    <property type="entry name" value="PRK06522.1-4"/>
    <property type="match status" value="1"/>
</dbReference>
<dbReference type="Gene3D" id="3.40.50.720">
    <property type="entry name" value="NAD(P)-binding Rossmann-like Domain"/>
    <property type="match status" value="1"/>
</dbReference>
<protein>
    <recommendedName>
        <fullName evidence="3">2-dehydropantoate 2-reductase</fullName>
        <ecNumber evidence="2">1.1.1.169</ecNumber>
    </recommendedName>
    <alternativeName>
        <fullName evidence="5">Ketopantoate reductase</fullName>
    </alternativeName>
</protein>
<name>A0ABS5F5Z5_9PROT</name>
<dbReference type="SUPFAM" id="SSF48179">
    <property type="entry name" value="6-phosphogluconate dehydrogenase C-terminal domain-like"/>
    <property type="match status" value="1"/>
</dbReference>
<dbReference type="InterPro" id="IPR013752">
    <property type="entry name" value="KPA_reductase"/>
</dbReference>
<dbReference type="Proteomes" id="UP001196870">
    <property type="component" value="Unassembled WGS sequence"/>
</dbReference>
<comment type="catalytic activity">
    <reaction evidence="6">
        <text>(R)-pantoate + NADP(+) = 2-dehydropantoate + NADPH + H(+)</text>
        <dbReference type="Rhea" id="RHEA:16233"/>
        <dbReference type="ChEBI" id="CHEBI:11561"/>
        <dbReference type="ChEBI" id="CHEBI:15378"/>
        <dbReference type="ChEBI" id="CHEBI:15980"/>
        <dbReference type="ChEBI" id="CHEBI:57783"/>
        <dbReference type="ChEBI" id="CHEBI:58349"/>
        <dbReference type="EC" id="1.1.1.169"/>
    </reaction>
</comment>
<evidence type="ECO:0000256" key="1">
    <source>
        <dbReference type="ARBA" id="ARBA00004994"/>
    </source>
</evidence>
<dbReference type="Pfam" id="PF02558">
    <property type="entry name" value="ApbA"/>
    <property type="match status" value="1"/>
</dbReference>
<organism evidence="9 10">
    <name type="scientific">Plastoroseomonas hellenica</name>
    <dbReference type="NCBI Taxonomy" id="2687306"/>
    <lineage>
        <taxon>Bacteria</taxon>
        <taxon>Pseudomonadati</taxon>
        <taxon>Pseudomonadota</taxon>
        <taxon>Alphaproteobacteria</taxon>
        <taxon>Acetobacterales</taxon>
        <taxon>Acetobacteraceae</taxon>
        <taxon>Plastoroseomonas</taxon>
    </lineage>
</organism>
<comment type="pathway">
    <text evidence="1">Cofactor biosynthesis; (R)-pantothenate biosynthesis; (R)-pantoate from 3-methyl-2-oxobutanoate: step 2/2.</text>
</comment>
<dbReference type="InterPro" id="IPR051402">
    <property type="entry name" value="KPR-Related"/>
</dbReference>
<dbReference type="InterPro" id="IPR036291">
    <property type="entry name" value="NAD(P)-bd_dom_sf"/>
</dbReference>
<keyword evidence="4" id="KW-0566">Pantothenate biosynthesis</keyword>
<evidence type="ECO:0000259" key="7">
    <source>
        <dbReference type="Pfam" id="PF02558"/>
    </source>
</evidence>
<feature type="domain" description="Ketopantoate reductase N-terminal" evidence="7">
    <location>
        <begin position="3"/>
        <end position="168"/>
    </location>
</feature>
<dbReference type="Pfam" id="PF08546">
    <property type="entry name" value="ApbA_C"/>
    <property type="match status" value="1"/>
</dbReference>
<evidence type="ECO:0000256" key="6">
    <source>
        <dbReference type="ARBA" id="ARBA00048793"/>
    </source>
</evidence>
<dbReference type="InterPro" id="IPR008927">
    <property type="entry name" value="6-PGluconate_DH-like_C_sf"/>
</dbReference>
<dbReference type="RefSeq" id="WP_211855768.1">
    <property type="nucleotide sequence ID" value="NZ_JAAGBB010000045.1"/>
</dbReference>
<dbReference type="InterPro" id="IPR013332">
    <property type="entry name" value="KPR_N"/>
</dbReference>
<accession>A0ABS5F5Z5</accession>
<dbReference type="InterPro" id="IPR013328">
    <property type="entry name" value="6PGD_dom2"/>
</dbReference>
<evidence type="ECO:0000256" key="4">
    <source>
        <dbReference type="ARBA" id="ARBA00022655"/>
    </source>
</evidence>
<dbReference type="PANTHER" id="PTHR21708:SF45">
    <property type="entry name" value="2-DEHYDROPANTOATE 2-REDUCTASE"/>
    <property type="match status" value="1"/>
</dbReference>
<keyword evidence="10" id="KW-1185">Reference proteome</keyword>
<gene>
    <name evidence="9" type="ORF">GXW71_26805</name>
</gene>
<dbReference type="PANTHER" id="PTHR21708">
    <property type="entry name" value="PROBABLE 2-DEHYDROPANTOATE 2-REDUCTASE"/>
    <property type="match status" value="1"/>
</dbReference>
<sequence>MRICVYGAGAIGGHLAGRLAKGGADVSVIGRGAHLEAIRERGLTVRAKDGELFSRPRAATRADELGPQDAVIVTVKAPALPAVAAGIAPLLGPETAVAFVMNGIPWWYFDRHGGPMDGRRLPAIDPGDALRRAIGVERTIGGVVYSACHVESPGVVVSEHGDIRVILGEPDGSLSARAQAIAAPMEAGGMPCPVVADIRNRVWAKLMGNLTTGPLCLLSRRDMKVTLADPVLRATAVRLADEGAAIAAALGQDLGNASEQRVARMTNTAHKPSILQDLELGRPMEMEALLLEPLRLARELGVPTPTLELLVHLAAQAAQAAGCYQRAVA</sequence>
<reference evidence="10" key="1">
    <citation type="journal article" date="2021" name="Syst. Appl. Microbiol.">
        <title>Roseomonas hellenica sp. nov., isolated from roots of wild-growing Alkanna tinctoria.</title>
        <authorList>
            <person name="Rat A."/>
            <person name="Naranjo H.D."/>
            <person name="Lebbe L."/>
            <person name="Cnockaert M."/>
            <person name="Krigas N."/>
            <person name="Grigoriadou K."/>
            <person name="Maloupa E."/>
            <person name="Willems A."/>
        </authorList>
    </citation>
    <scope>NUCLEOTIDE SEQUENCE [LARGE SCALE GENOMIC DNA]</scope>
    <source>
        <strain evidence="10">LMG 31523</strain>
    </source>
</reference>
<evidence type="ECO:0000259" key="8">
    <source>
        <dbReference type="Pfam" id="PF08546"/>
    </source>
</evidence>
<dbReference type="SUPFAM" id="SSF51735">
    <property type="entry name" value="NAD(P)-binding Rossmann-fold domains"/>
    <property type="match status" value="1"/>
</dbReference>
<evidence type="ECO:0000256" key="3">
    <source>
        <dbReference type="ARBA" id="ARBA00019465"/>
    </source>
</evidence>
<feature type="domain" description="Ketopantoate reductase C-terminal" evidence="8">
    <location>
        <begin position="197"/>
        <end position="316"/>
    </location>
</feature>
<comment type="caution">
    <text evidence="9">The sequence shown here is derived from an EMBL/GenBank/DDBJ whole genome shotgun (WGS) entry which is preliminary data.</text>
</comment>
<evidence type="ECO:0000313" key="10">
    <source>
        <dbReference type="Proteomes" id="UP001196870"/>
    </source>
</evidence>
<dbReference type="EC" id="1.1.1.169" evidence="2"/>
<evidence type="ECO:0000313" key="9">
    <source>
        <dbReference type="EMBL" id="MBR0667994.1"/>
    </source>
</evidence>
<evidence type="ECO:0000256" key="5">
    <source>
        <dbReference type="ARBA" id="ARBA00032024"/>
    </source>
</evidence>
<dbReference type="EMBL" id="JAAGBB010000045">
    <property type="protein sequence ID" value="MBR0667994.1"/>
    <property type="molecule type" value="Genomic_DNA"/>
</dbReference>